<dbReference type="HOGENOM" id="CLU_047957_1_0_7"/>
<dbReference type="NCBIfam" id="TIGR01583">
    <property type="entry name" value="formate-DH-gamm"/>
    <property type="match status" value="1"/>
</dbReference>
<evidence type="ECO:0000256" key="3">
    <source>
        <dbReference type="ARBA" id="ARBA00010747"/>
    </source>
</evidence>
<dbReference type="PANTHER" id="PTHR30074:SF6">
    <property type="entry name" value="FORMATE DEHYDROGENASE GAMMA SUBUNIT"/>
    <property type="match status" value="1"/>
</dbReference>
<gene>
    <name evidence="16" type="ordered locus">HCD_05405</name>
</gene>
<dbReference type="Gene3D" id="1.20.950.20">
    <property type="entry name" value="Transmembrane di-heme cytochromes, Chain C"/>
    <property type="match status" value="1"/>
</dbReference>
<evidence type="ECO:0000256" key="1">
    <source>
        <dbReference type="ARBA" id="ARBA00001971"/>
    </source>
</evidence>
<organism evidence="16 17">
    <name type="scientific">Helicobacter cetorum (strain ATCC BAA-540 / CCUG 52418 / MIT 99-5656)</name>
    <dbReference type="NCBI Taxonomy" id="1163745"/>
    <lineage>
        <taxon>Bacteria</taxon>
        <taxon>Pseudomonadati</taxon>
        <taxon>Campylobacterota</taxon>
        <taxon>Epsilonproteobacteria</taxon>
        <taxon>Campylobacterales</taxon>
        <taxon>Helicobacteraceae</taxon>
        <taxon>Helicobacter</taxon>
    </lineage>
</organism>
<evidence type="ECO:0000256" key="4">
    <source>
        <dbReference type="ARBA" id="ARBA00022448"/>
    </source>
</evidence>
<feature type="transmembrane region" description="Helical" evidence="13">
    <location>
        <begin position="97"/>
        <end position="118"/>
    </location>
</feature>
<dbReference type="InterPro" id="IPR016174">
    <property type="entry name" value="Di-haem_cyt_TM"/>
</dbReference>
<accession>I0ET14</accession>
<evidence type="ECO:0000256" key="2">
    <source>
        <dbReference type="ARBA" id="ARBA00004651"/>
    </source>
</evidence>
<dbReference type="AlphaFoldDB" id="I0ET14"/>
<evidence type="ECO:0000256" key="6">
    <source>
        <dbReference type="ARBA" id="ARBA00022617"/>
    </source>
</evidence>
<evidence type="ECO:0000256" key="5">
    <source>
        <dbReference type="ARBA" id="ARBA00022475"/>
    </source>
</evidence>
<comment type="similarity">
    <text evidence="3">Belongs to the formate dehydrogenase gamma subunit family.</text>
</comment>
<proteinExistence type="inferred from homology"/>
<dbReference type="GO" id="GO:0005886">
    <property type="term" value="C:plasma membrane"/>
    <property type="evidence" value="ECO:0007669"/>
    <property type="project" value="UniProtKB-SubCell"/>
</dbReference>
<dbReference type="Pfam" id="PF01292">
    <property type="entry name" value="Ni_hydr_CYTB"/>
    <property type="match status" value="1"/>
</dbReference>
<evidence type="ECO:0000256" key="11">
    <source>
        <dbReference type="ARBA" id="ARBA00023004"/>
    </source>
</evidence>
<dbReference type="GO" id="GO:0015944">
    <property type="term" value="P:formate oxidation"/>
    <property type="evidence" value="ECO:0007669"/>
    <property type="project" value="TreeGrafter"/>
</dbReference>
<dbReference type="GO" id="GO:0046872">
    <property type="term" value="F:metal ion binding"/>
    <property type="evidence" value="ECO:0007669"/>
    <property type="project" value="UniProtKB-KW"/>
</dbReference>
<keyword evidence="5" id="KW-1003">Cell membrane</keyword>
<protein>
    <submittedName>
        <fullName evidence="16">Putative formate dehydrogenase subunit C</fullName>
    </submittedName>
</protein>
<keyword evidence="17" id="KW-1185">Reference proteome</keyword>
<keyword evidence="6" id="KW-0349">Heme</keyword>
<dbReference type="STRING" id="1163745.HCD_05405"/>
<keyword evidence="12 13" id="KW-0472">Membrane</keyword>
<dbReference type="GO" id="GO:0036397">
    <property type="term" value="F:formate dehydrogenase (quinone) activity"/>
    <property type="evidence" value="ECO:0007669"/>
    <property type="project" value="TreeGrafter"/>
</dbReference>
<evidence type="ECO:0000256" key="7">
    <source>
        <dbReference type="ARBA" id="ARBA00022692"/>
    </source>
</evidence>
<dbReference type="OrthoDB" id="9790598at2"/>
<evidence type="ECO:0000256" key="8">
    <source>
        <dbReference type="ARBA" id="ARBA00022723"/>
    </source>
</evidence>
<dbReference type="GO" id="GO:0009055">
    <property type="term" value="F:electron transfer activity"/>
    <property type="evidence" value="ECO:0007669"/>
    <property type="project" value="InterPro"/>
</dbReference>
<evidence type="ECO:0000256" key="13">
    <source>
        <dbReference type="SAM" id="Phobius"/>
    </source>
</evidence>
<keyword evidence="11" id="KW-0408">Iron</keyword>
<comment type="cofactor">
    <cofactor evidence="1">
        <name>heme</name>
        <dbReference type="ChEBI" id="CHEBI:30413"/>
    </cofactor>
</comment>
<keyword evidence="14" id="KW-0732">Signal</keyword>
<dbReference type="PANTHER" id="PTHR30074">
    <property type="entry name" value="FORMATE DEHYDROGENASE, NITRATE-INDUCIBLE, CYTOCHROME B556 FDN SUBUNIT"/>
    <property type="match status" value="1"/>
</dbReference>
<feature type="transmembrane region" description="Helical" evidence="13">
    <location>
        <begin position="233"/>
        <end position="257"/>
    </location>
</feature>
<feature type="transmembrane region" description="Helical" evidence="13">
    <location>
        <begin position="53"/>
        <end position="76"/>
    </location>
</feature>
<feature type="transmembrane region" description="Helical" evidence="13">
    <location>
        <begin position="192"/>
        <end position="213"/>
    </location>
</feature>
<sequence length="293" mass="33015">MKKIKSALLFLGGLCPFLSATPLDTERVLGILNYGQTHTKQLGAIWTLLQGQYFIWLYVAVFFGVILGFVAHYLAIGAKTFNHSATKITFFNLFNRIIHWVSAVGFILLVPTGLIMIWGDFFGGGAFVRACRILHSIGCVIFTIAVLPMFLMWVKDMFFKVADLQWLLIMGGYLSKEKREVPAYKFNAGQKMWFWVATLGGLVMIVSGAILYFNNLNLNFLASSLGVYQISLLRLVALIHNLLGLVVVGLFITHLYMSIFAIKGSLHSMINGKKEVEEVKILHSLYYKERVQK</sequence>
<feature type="signal peptide" evidence="14">
    <location>
        <begin position="1"/>
        <end position="20"/>
    </location>
</feature>
<dbReference type="GO" id="GO:0009326">
    <property type="term" value="C:formate dehydrogenase complex"/>
    <property type="evidence" value="ECO:0007669"/>
    <property type="project" value="InterPro"/>
</dbReference>
<dbReference type="Proteomes" id="UP000005013">
    <property type="component" value="Chromosome"/>
</dbReference>
<keyword evidence="8" id="KW-0479">Metal-binding</keyword>
<evidence type="ECO:0000256" key="9">
    <source>
        <dbReference type="ARBA" id="ARBA00022982"/>
    </source>
</evidence>
<dbReference type="eggNOG" id="COG2864">
    <property type="taxonomic scope" value="Bacteria"/>
</dbReference>
<dbReference type="RefSeq" id="WP_014659571.1">
    <property type="nucleotide sequence ID" value="NC_017735.1"/>
</dbReference>
<feature type="domain" description="Cytochrome b561 bacterial/Ni-hydrogenase" evidence="15">
    <location>
        <begin position="91"/>
        <end position="272"/>
    </location>
</feature>
<keyword evidence="7 13" id="KW-0812">Transmembrane</keyword>
<dbReference type="InterPro" id="IPR011577">
    <property type="entry name" value="Cyt_b561_bac/Ni-Hgenase"/>
</dbReference>
<feature type="transmembrane region" description="Helical" evidence="13">
    <location>
        <begin position="133"/>
        <end position="154"/>
    </location>
</feature>
<dbReference type="GO" id="GO:0022904">
    <property type="term" value="P:respiratory electron transport chain"/>
    <property type="evidence" value="ECO:0007669"/>
    <property type="project" value="InterPro"/>
</dbReference>
<evidence type="ECO:0000256" key="14">
    <source>
        <dbReference type="SAM" id="SignalP"/>
    </source>
</evidence>
<dbReference type="GO" id="GO:0009061">
    <property type="term" value="P:anaerobic respiration"/>
    <property type="evidence" value="ECO:0007669"/>
    <property type="project" value="TreeGrafter"/>
</dbReference>
<evidence type="ECO:0000256" key="12">
    <source>
        <dbReference type="ARBA" id="ARBA00023136"/>
    </source>
</evidence>
<evidence type="ECO:0000313" key="17">
    <source>
        <dbReference type="Proteomes" id="UP000005013"/>
    </source>
</evidence>
<reference evidence="16 17" key="1">
    <citation type="journal article" date="2013" name="PLoS ONE">
        <title>Sequence Divergence and Conservation in Genomes ofHelicobacter cetorum Strains from a Dolphin and a Whale.</title>
        <authorList>
            <person name="Kersulyte D."/>
            <person name="Rossi M."/>
            <person name="Berg D.E."/>
        </authorList>
    </citation>
    <scope>NUCLEOTIDE SEQUENCE [LARGE SCALE GENOMIC DNA]</scope>
    <source>
        <strain evidence="16 17">MIT 99-5656</strain>
    </source>
</reference>
<dbReference type="SUPFAM" id="SSF81342">
    <property type="entry name" value="Transmembrane di-heme cytochromes"/>
    <property type="match status" value="1"/>
</dbReference>
<dbReference type="PATRIC" id="fig|1163745.3.peg.1143"/>
<evidence type="ECO:0000313" key="16">
    <source>
        <dbReference type="EMBL" id="AFI06083.1"/>
    </source>
</evidence>
<comment type="subcellular location">
    <subcellularLocation>
        <location evidence="2">Cell membrane</location>
        <topology evidence="2">Multi-pass membrane protein</topology>
    </subcellularLocation>
</comment>
<dbReference type="GO" id="GO:0008863">
    <property type="term" value="F:formate dehydrogenase (NAD+) activity"/>
    <property type="evidence" value="ECO:0007669"/>
    <property type="project" value="InterPro"/>
</dbReference>
<dbReference type="KEGG" id="hcm:HCD_05405"/>
<feature type="chain" id="PRO_5003625939" evidence="14">
    <location>
        <begin position="21"/>
        <end position="293"/>
    </location>
</feature>
<keyword evidence="4" id="KW-0813">Transport</keyword>
<name>I0ET14_HELCM</name>
<dbReference type="InterPro" id="IPR006471">
    <property type="entry name" value="Formate_DH_gsu"/>
</dbReference>
<evidence type="ECO:0000259" key="15">
    <source>
        <dbReference type="Pfam" id="PF01292"/>
    </source>
</evidence>
<keyword evidence="9" id="KW-0249">Electron transport</keyword>
<evidence type="ECO:0000256" key="10">
    <source>
        <dbReference type="ARBA" id="ARBA00022989"/>
    </source>
</evidence>
<dbReference type="InterPro" id="IPR051817">
    <property type="entry name" value="FDH_cytochrome_b556_subunit"/>
</dbReference>
<dbReference type="EMBL" id="CP003481">
    <property type="protein sequence ID" value="AFI06083.1"/>
    <property type="molecule type" value="Genomic_DNA"/>
</dbReference>
<keyword evidence="10 13" id="KW-1133">Transmembrane helix</keyword>